<keyword evidence="2" id="KW-1185">Reference proteome</keyword>
<dbReference type="AlphaFoldDB" id="A0A6S7K2P9"/>
<dbReference type="EMBL" id="CACRXK020012077">
    <property type="protein sequence ID" value="CAB4022652.1"/>
    <property type="molecule type" value="Genomic_DNA"/>
</dbReference>
<proteinExistence type="predicted"/>
<name>A0A6S7K2P9_PARCT</name>
<sequence length="152" mass="16808">MPNGGSQGGYLVLLVGESGRFSPIWWNSKKIRRVVRSTLAAETLALAEGIDNSIFLCTLLAELMYGKPYPTMFPIECYTDCNSLYEALKSVKSVSEKRLRLDISSIKELIEAKQITSVNWCSTNRQLADSLTKKGASPKVLRNALETGILFA</sequence>
<protein>
    <submittedName>
        <fullName evidence="1">Uncharacterized protein</fullName>
    </submittedName>
</protein>
<dbReference type="OrthoDB" id="430476at2759"/>
<reference evidence="1" key="1">
    <citation type="submission" date="2020-04" db="EMBL/GenBank/DDBJ databases">
        <authorList>
            <person name="Alioto T."/>
            <person name="Alioto T."/>
            <person name="Gomez Garrido J."/>
        </authorList>
    </citation>
    <scope>NUCLEOTIDE SEQUENCE</scope>
    <source>
        <strain evidence="1">A484AB</strain>
    </source>
</reference>
<accession>A0A6S7K2P9</accession>
<organism evidence="1 2">
    <name type="scientific">Paramuricea clavata</name>
    <name type="common">Red gorgonian</name>
    <name type="synonym">Violescent sea-whip</name>
    <dbReference type="NCBI Taxonomy" id="317549"/>
    <lineage>
        <taxon>Eukaryota</taxon>
        <taxon>Metazoa</taxon>
        <taxon>Cnidaria</taxon>
        <taxon>Anthozoa</taxon>
        <taxon>Octocorallia</taxon>
        <taxon>Malacalcyonacea</taxon>
        <taxon>Plexauridae</taxon>
        <taxon>Paramuricea</taxon>
    </lineage>
</organism>
<evidence type="ECO:0000313" key="2">
    <source>
        <dbReference type="Proteomes" id="UP001152795"/>
    </source>
</evidence>
<gene>
    <name evidence="1" type="ORF">PACLA_8A061523</name>
</gene>
<comment type="caution">
    <text evidence="1">The sequence shown here is derived from an EMBL/GenBank/DDBJ whole genome shotgun (WGS) entry which is preliminary data.</text>
</comment>
<dbReference type="Proteomes" id="UP001152795">
    <property type="component" value="Unassembled WGS sequence"/>
</dbReference>
<dbReference type="CDD" id="cd09272">
    <property type="entry name" value="RNase_HI_RT_Ty1"/>
    <property type="match status" value="1"/>
</dbReference>
<evidence type="ECO:0000313" key="1">
    <source>
        <dbReference type="EMBL" id="CAB4022652.1"/>
    </source>
</evidence>